<protein>
    <submittedName>
        <fullName evidence="1">Uncharacterized protein</fullName>
    </submittedName>
</protein>
<reference evidence="1" key="1">
    <citation type="submission" date="2020-02" db="EMBL/GenBank/DDBJ databases">
        <title>Klebsiella pneumoniae genome sequencing and assembly.</title>
        <authorList>
            <person name="Starkova P.S."/>
            <person name="Sulyan O.S."/>
            <person name="Likholetova D.V."/>
            <person name="Ageevets V.A."/>
            <person name="Lazareva I.V."/>
            <person name="Sopova J.V."/>
            <person name="Sidorenko S.V."/>
        </authorList>
    </citation>
    <scope>NUCLEOTIDE SEQUENCE</scope>
    <source>
        <strain evidence="1">1977</strain>
    </source>
</reference>
<feature type="non-terminal residue" evidence="1">
    <location>
        <position position="1"/>
    </location>
</feature>
<organism evidence="1">
    <name type="scientific">Klebsiella pneumoniae</name>
    <dbReference type="NCBI Taxonomy" id="573"/>
    <lineage>
        <taxon>Bacteria</taxon>
        <taxon>Pseudomonadati</taxon>
        <taxon>Pseudomonadota</taxon>
        <taxon>Gammaproteobacteria</taxon>
        <taxon>Enterobacterales</taxon>
        <taxon>Enterobacteriaceae</taxon>
        <taxon>Klebsiella/Raoultella group</taxon>
        <taxon>Klebsiella</taxon>
        <taxon>Klebsiella pneumoniae complex</taxon>
    </lineage>
</organism>
<proteinExistence type="predicted"/>
<dbReference type="AlphaFoldDB" id="A0A6G4RX82"/>
<feature type="non-terminal residue" evidence="1">
    <location>
        <position position="73"/>
    </location>
</feature>
<dbReference type="EMBL" id="JAAKYU010000099">
    <property type="protein sequence ID" value="NGM96564.1"/>
    <property type="molecule type" value="Genomic_DNA"/>
</dbReference>
<sequence>PLGKQYTDLSKAQADIANIPDGAVIYVLSPLSDVLADEYKNISGVLTTTGKQMAAKGYTDNVINSLKSSGLIP</sequence>
<evidence type="ECO:0000313" key="1">
    <source>
        <dbReference type="EMBL" id="NGM96564.1"/>
    </source>
</evidence>
<name>A0A6G4RX82_KLEPN</name>
<gene>
    <name evidence="1" type="ORF">G4V14_29130</name>
</gene>
<accession>A0A6G4RX82</accession>
<comment type="caution">
    <text evidence="1">The sequence shown here is derived from an EMBL/GenBank/DDBJ whole genome shotgun (WGS) entry which is preliminary data.</text>
</comment>